<keyword evidence="1" id="KW-0663">Pyridoxal phosphate</keyword>
<evidence type="ECO:0000259" key="2">
    <source>
        <dbReference type="Pfam" id="PF01168"/>
    </source>
</evidence>
<evidence type="ECO:0000313" key="3">
    <source>
        <dbReference type="EMBL" id="SVC77772.1"/>
    </source>
</evidence>
<organism evidence="3">
    <name type="scientific">marine metagenome</name>
    <dbReference type="NCBI Taxonomy" id="408172"/>
    <lineage>
        <taxon>unclassified sequences</taxon>
        <taxon>metagenomes</taxon>
        <taxon>ecological metagenomes</taxon>
    </lineage>
</organism>
<name>A0A382Q072_9ZZZZ</name>
<dbReference type="PIRSF" id="PIRSF004848">
    <property type="entry name" value="YBL036c_PLPDEIII"/>
    <property type="match status" value="1"/>
</dbReference>
<feature type="domain" description="Alanine racemase N-terminal" evidence="2">
    <location>
        <begin position="14"/>
        <end position="230"/>
    </location>
</feature>
<reference evidence="3" key="1">
    <citation type="submission" date="2018-05" db="EMBL/GenBank/DDBJ databases">
        <authorList>
            <person name="Lanie J.A."/>
            <person name="Ng W.-L."/>
            <person name="Kazmierczak K.M."/>
            <person name="Andrzejewski T.M."/>
            <person name="Davidsen T.M."/>
            <person name="Wayne K.J."/>
            <person name="Tettelin H."/>
            <person name="Glass J.I."/>
            <person name="Rusch D."/>
            <person name="Podicherti R."/>
            <person name="Tsui H.-C.T."/>
            <person name="Winkler M.E."/>
        </authorList>
    </citation>
    <scope>NUCLEOTIDE SEQUENCE</scope>
</reference>
<gene>
    <name evidence="3" type="ORF">METZ01_LOCUS330626</name>
</gene>
<dbReference type="NCBIfam" id="TIGR00044">
    <property type="entry name" value="YggS family pyridoxal phosphate-dependent enzyme"/>
    <property type="match status" value="1"/>
</dbReference>
<dbReference type="PANTHER" id="PTHR10146:SF14">
    <property type="entry name" value="PYRIDOXAL PHOSPHATE HOMEOSTASIS PROTEIN"/>
    <property type="match status" value="1"/>
</dbReference>
<dbReference type="PANTHER" id="PTHR10146">
    <property type="entry name" value="PROLINE SYNTHETASE CO-TRANSCRIBED BACTERIAL HOMOLOG PROTEIN"/>
    <property type="match status" value="1"/>
</dbReference>
<dbReference type="CDD" id="cd00635">
    <property type="entry name" value="PLPDE_III_YBL036c_like"/>
    <property type="match status" value="1"/>
</dbReference>
<dbReference type="EMBL" id="UINC01110334">
    <property type="protein sequence ID" value="SVC77772.1"/>
    <property type="molecule type" value="Genomic_DNA"/>
</dbReference>
<dbReference type="AlphaFoldDB" id="A0A382Q072"/>
<dbReference type="HAMAP" id="MF_02087">
    <property type="entry name" value="PLP_homeostasis"/>
    <property type="match status" value="1"/>
</dbReference>
<dbReference type="InterPro" id="IPR011078">
    <property type="entry name" value="PyrdxlP_homeostasis"/>
</dbReference>
<proteinExistence type="inferred from homology"/>
<evidence type="ECO:0000256" key="1">
    <source>
        <dbReference type="ARBA" id="ARBA00022898"/>
    </source>
</evidence>
<sequence>MMSSEVFLNNLSQVRARITRACDACSRATEEVVLLPVTKTWPAEAARMAFSAGFCSVGENRVMEALEKMEEVTEEGNWELIGHLQSNKAKFIPNNFSRVQSVDSEKLLRRLAAAAANANCPLRVLLQVNAGKDPVKFGVLPEETDGFLEAALSCSNLKVEGFMTIAPFAPEDPSVARSCFESLRQLRDRLVGSFEVELPELSMGMSGDMEEAIRAGSTLVRVGSALFGDRIQRNPSI</sequence>
<dbReference type="GO" id="GO:0030170">
    <property type="term" value="F:pyridoxal phosphate binding"/>
    <property type="evidence" value="ECO:0007669"/>
    <property type="project" value="InterPro"/>
</dbReference>
<accession>A0A382Q072</accession>
<dbReference type="InterPro" id="IPR029066">
    <property type="entry name" value="PLP-binding_barrel"/>
</dbReference>
<dbReference type="InterPro" id="IPR001608">
    <property type="entry name" value="Ala_racemase_N"/>
</dbReference>
<dbReference type="Gene3D" id="3.20.20.10">
    <property type="entry name" value="Alanine racemase"/>
    <property type="match status" value="1"/>
</dbReference>
<dbReference type="SUPFAM" id="SSF51419">
    <property type="entry name" value="PLP-binding barrel"/>
    <property type="match status" value="1"/>
</dbReference>
<protein>
    <recommendedName>
        <fullName evidence="2">Alanine racemase N-terminal domain-containing protein</fullName>
    </recommendedName>
</protein>
<dbReference type="Pfam" id="PF01168">
    <property type="entry name" value="Ala_racemase_N"/>
    <property type="match status" value="1"/>
</dbReference>